<evidence type="ECO:0000313" key="1">
    <source>
        <dbReference type="EMBL" id="TBU71808.1"/>
    </source>
</evidence>
<evidence type="ECO:0000313" key="2">
    <source>
        <dbReference type="Proteomes" id="UP000292302"/>
    </source>
</evidence>
<gene>
    <name evidence="1" type="ORF">DNK06_23380</name>
</gene>
<protein>
    <submittedName>
        <fullName evidence="1">Uncharacterized protein</fullName>
    </submittedName>
</protein>
<comment type="caution">
    <text evidence="1">The sequence shown here is derived from an EMBL/GenBank/DDBJ whole genome shotgun (WGS) entry which is preliminary data.</text>
</comment>
<dbReference type="AlphaFoldDB" id="A0A4Q9QFC3"/>
<sequence length="59" mass="6630">MQRRRDPAGNGARWYVRLGKCTLIFDGELAARTFAAPLHRRLNGDKRALLPEPDEPPGT</sequence>
<dbReference type="Proteomes" id="UP000292302">
    <property type="component" value="Unassembled WGS sequence"/>
</dbReference>
<accession>A0A4Q9QFC3</accession>
<dbReference type="EMBL" id="QJUI01000032">
    <property type="protein sequence ID" value="TBU71808.1"/>
    <property type="molecule type" value="Genomic_DNA"/>
</dbReference>
<dbReference type="OrthoDB" id="6961361at2"/>
<organism evidence="1 2">
    <name type="scientific">Phytopseudomonas daroniae</name>
    <dbReference type="NCBI Taxonomy" id="2487519"/>
    <lineage>
        <taxon>Bacteria</taxon>
        <taxon>Pseudomonadati</taxon>
        <taxon>Pseudomonadota</taxon>
        <taxon>Gammaproteobacteria</taxon>
        <taxon>Pseudomonadales</taxon>
        <taxon>Pseudomonadaceae</taxon>
        <taxon>Phytopseudomonas</taxon>
    </lineage>
</organism>
<reference evidence="1 2" key="1">
    <citation type="submission" date="2018-06" db="EMBL/GenBank/DDBJ databases">
        <title>Three novel Pseudomonas species isolated from symptomatic oak.</title>
        <authorList>
            <person name="Bueno-Gonzalez V."/>
            <person name="Brady C."/>
        </authorList>
    </citation>
    <scope>NUCLEOTIDE SEQUENCE [LARGE SCALE GENOMIC DNA]</scope>
    <source>
        <strain evidence="1 2">P9A</strain>
    </source>
</reference>
<proteinExistence type="predicted"/>
<keyword evidence="2" id="KW-1185">Reference proteome</keyword>
<name>A0A4Q9QFC3_9GAMM</name>